<comment type="caution">
    <text evidence="1">The sequence shown here is derived from an EMBL/GenBank/DDBJ whole genome shotgun (WGS) entry which is preliminary data.</text>
</comment>
<sequence length="290" mass="31113">MCTAPFDTTGYSVKEDSLAMHSFWVTARCSSGWFGTAAVKACSEPGTEYQLEGCHNDCFAPESTEGYEVKEKNLRIRSFDVEASCVRGYIGTASVLPCSAETRMYQLRGCQEDLRMCKASSNTQGYVIFERDLVVSIFNVSARCAEGWTSAPGEDVKVAPCTANNGLYHPSGCVPSKYCVSPNTVGYVVDEKQLLVSHFKVEVSCAAGYAGKPIASTCQDDGRPYALAGCAVDTNPCVAPSNTAGYIVKEHDLIKSTFNVEVSCAKGYTGDAIVEECPSPGSAYRLKGCI</sequence>
<reference evidence="1 2" key="1">
    <citation type="submission" date="2024-02" db="EMBL/GenBank/DDBJ databases">
        <authorList>
            <person name="Chen Y."/>
            <person name="Shah S."/>
            <person name="Dougan E. K."/>
            <person name="Thang M."/>
            <person name="Chan C."/>
        </authorList>
    </citation>
    <scope>NUCLEOTIDE SEQUENCE [LARGE SCALE GENOMIC DNA]</scope>
</reference>
<dbReference type="EMBL" id="CAXAMN010023151">
    <property type="protein sequence ID" value="CAK9075598.1"/>
    <property type="molecule type" value="Genomic_DNA"/>
</dbReference>
<keyword evidence="2" id="KW-1185">Reference proteome</keyword>
<organism evidence="1 2">
    <name type="scientific">Durusdinium trenchii</name>
    <dbReference type="NCBI Taxonomy" id="1381693"/>
    <lineage>
        <taxon>Eukaryota</taxon>
        <taxon>Sar</taxon>
        <taxon>Alveolata</taxon>
        <taxon>Dinophyceae</taxon>
        <taxon>Suessiales</taxon>
        <taxon>Symbiodiniaceae</taxon>
        <taxon>Durusdinium</taxon>
    </lineage>
</organism>
<name>A0ABP0PHU2_9DINO</name>
<evidence type="ECO:0000313" key="1">
    <source>
        <dbReference type="EMBL" id="CAK9075598.1"/>
    </source>
</evidence>
<evidence type="ECO:0000313" key="2">
    <source>
        <dbReference type="Proteomes" id="UP001642484"/>
    </source>
</evidence>
<accession>A0ABP0PHU2</accession>
<proteinExistence type="predicted"/>
<protein>
    <submittedName>
        <fullName evidence="1">Uncharacterized protein</fullName>
    </submittedName>
</protein>
<gene>
    <name evidence="1" type="ORF">CCMP2556_LOCUS37227</name>
</gene>
<dbReference type="Proteomes" id="UP001642484">
    <property type="component" value="Unassembled WGS sequence"/>
</dbReference>